<gene>
    <name evidence="8" type="primary">acpS</name>
    <name evidence="10" type="ORF">E5347_13120</name>
</gene>
<keyword evidence="7 8" id="KW-0275">Fatty acid biosynthesis</keyword>
<evidence type="ECO:0000256" key="5">
    <source>
        <dbReference type="ARBA" id="ARBA00022842"/>
    </source>
</evidence>
<feature type="binding site" evidence="8">
    <location>
        <position position="8"/>
    </location>
    <ligand>
        <name>Mg(2+)</name>
        <dbReference type="ChEBI" id="CHEBI:18420"/>
    </ligand>
</feature>
<evidence type="ECO:0000313" key="11">
    <source>
        <dbReference type="Proteomes" id="UP000306888"/>
    </source>
</evidence>
<dbReference type="EMBL" id="SRYR01000008">
    <property type="protein sequence ID" value="TGY41418.1"/>
    <property type="molecule type" value="Genomic_DNA"/>
</dbReference>
<keyword evidence="6 8" id="KW-0443">Lipid metabolism</keyword>
<dbReference type="EC" id="2.7.8.7" evidence="8"/>
<evidence type="ECO:0000256" key="4">
    <source>
        <dbReference type="ARBA" id="ARBA00022832"/>
    </source>
</evidence>
<accession>A0A4S2DH53</accession>
<organism evidence="10 11">
    <name type="scientific">Clostridium sartagoforme</name>
    <dbReference type="NCBI Taxonomy" id="84031"/>
    <lineage>
        <taxon>Bacteria</taxon>
        <taxon>Bacillati</taxon>
        <taxon>Bacillota</taxon>
        <taxon>Clostridia</taxon>
        <taxon>Eubacteriales</taxon>
        <taxon>Clostridiaceae</taxon>
        <taxon>Clostridium</taxon>
    </lineage>
</organism>
<dbReference type="InterPro" id="IPR004568">
    <property type="entry name" value="Ppantetheine-prot_Trfase_dom"/>
</dbReference>
<comment type="catalytic activity">
    <reaction evidence="8">
        <text>apo-[ACP] + CoA = holo-[ACP] + adenosine 3',5'-bisphosphate + H(+)</text>
        <dbReference type="Rhea" id="RHEA:12068"/>
        <dbReference type="Rhea" id="RHEA-COMP:9685"/>
        <dbReference type="Rhea" id="RHEA-COMP:9690"/>
        <dbReference type="ChEBI" id="CHEBI:15378"/>
        <dbReference type="ChEBI" id="CHEBI:29999"/>
        <dbReference type="ChEBI" id="CHEBI:57287"/>
        <dbReference type="ChEBI" id="CHEBI:58343"/>
        <dbReference type="ChEBI" id="CHEBI:64479"/>
        <dbReference type="EC" id="2.7.8.7"/>
    </reaction>
</comment>
<name>A0A4S2DH53_9CLOT</name>
<evidence type="ECO:0000256" key="7">
    <source>
        <dbReference type="ARBA" id="ARBA00023160"/>
    </source>
</evidence>
<keyword evidence="8" id="KW-0963">Cytoplasm</keyword>
<dbReference type="HAMAP" id="MF_00101">
    <property type="entry name" value="AcpS"/>
    <property type="match status" value="1"/>
</dbReference>
<dbReference type="NCBIfam" id="TIGR00556">
    <property type="entry name" value="pantethn_trn"/>
    <property type="match status" value="1"/>
</dbReference>
<dbReference type="GO" id="GO:0008897">
    <property type="term" value="F:holo-[acyl-carrier-protein] synthase activity"/>
    <property type="evidence" value="ECO:0007669"/>
    <property type="project" value="UniProtKB-UniRule"/>
</dbReference>
<dbReference type="InterPro" id="IPR037143">
    <property type="entry name" value="4-PPantetheinyl_Trfase_dom_sf"/>
</dbReference>
<keyword evidence="11" id="KW-1185">Reference proteome</keyword>
<evidence type="ECO:0000313" key="10">
    <source>
        <dbReference type="EMBL" id="TGY41418.1"/>
    </source>
</evidence>
<comment type="function">
    <text evidence="8">Transfers the 4'-phosphopantetheine moiety from coenzyme A to a Ser of acyl-carrier-protein.</text>
</comment>
<proteinExistence type="inferred from homology"/>
<feature type="domain" description="4'-phosphopantetheinyl transferase" evidence="9">
    <location>
        <begin position="4"/>
        <end position="99"/>
    </location>
</feature>
<dbReference type="OrthoDB" id="517356at2"/>
<comment type="subcellular location">
    <subcellularLocation>
        <location evidence="8">Cytoplasm</location>
    </subcellularLocation>
</comment>
<comment type="similarity">
    <text evidence="8">Belongs to the P-Pant transferase superfamily. AcpS family.</text>
</comment>
<comment type="cofactor">
    <cofactor evidence="8">
        <name>Mg(2+)</name>
        <dbReference type="ChEBI" id="CHEBI:18420"/>
    </cofactor>
</comment>
<evidence type="ECO:0000256" key="3">
    <source>
        <dbReference type="ARBA" id="ARBA00022723"/>
    </source>
</evidence>
<dbReference type="RefSeq" id="WP_136007684.1">
    <property type="nucleotide sequence ID" value="NZ_SRYR01000008.1"/>
</dbReference>
<evidence type="ECO:0000259" key="9">
    <source>
        <dbReference type="Pfam" id="PF01648"/>
    </source>
</evidence>
<comment type="caution">
    <text evidence="10">The sequence shown here is derived from an EMBL/GenBank/DDBJ whole genome shotgun (WGS) entry which is preliminary data.</text>
</comment>
<keyword evidence="4 8" id="KW-0276">Fatty acid metabolism</keyword>
<evidence type="ECO:0000256" key="1">
    <source>
        <dbReference type="ARBA" id="ARBA00022516"/>
    </source>
</evidence>
<sequence>MILGIGTDIIEIERIKSAVEKTSGFLENIFTDKELEMFKSRNMRFEVIAGNFAAKEAISKALGTGVRGFSLREIEVLRDELGKPIVLLSKNISNIINKDYKLNLSISHNKSNAIAFAVLEEVV</sequence>
<dbReference type="GO" id="GO:0000287">
    <property type="term" value="F:magnesium ion binding"/>
    <property type="evidence" value="ECO:0007669"/>
    <property type="project" value="UniProtKB-UniRule"/>
</dbReference>
<evidence type="ECO:0000256" key="8">
    <source>
        <dbReference type="HAMAP-Rule" id="MF_00101"/>
    </source>
</evidence>
<keyword evidence="5 8" id="KW-0460">Magnesium</keyword>
<dbReference type="NCBIfam" id="TIGR00516">
    <property type="entry name" value="acpS"/>
    <property type="match status" value="1"/>
</dbReference>
<protein>
    <recommendedName>
        <fullName evidence="8">Holo-[acyl-carrier-protein] synthase</fullName>
        <shortName evidence="8">Holo-ACP synthase</shortName>
        <ecNumber evidence="8">2.7.8.7</ecNumber>
    </recommendedName>
    <alternativeName>
        <fullName evidence="8">4'-phosphopantetheinyl transferase AcpS</fullName>
    </alternativeName>
</protein>
<dbReference type="GO" id="GO:0006633">
    <property type="term" value="P:fatty acid biosynthetic process"/>
    <property type="evidence" value="ECO:0007669"/>
    <property type="project" value="UniProtKB-UniRule"/>
</dbReference>
<keyword evidence="1 8" id="KW-0444">Lipid biosynthesis</keyword>
<keyword evidence="2 8" id="KW-0808">Transferase</keyword>
<reference evidence="10 11" key="1">
    <citation type="submission" date="2019-04" db="EMBL/GenBank/DDBJ databases">
        <title>Microbes associate with the intestines of laboratory mice.</title>
        <authorList>
            <person name="Navarre W."/>
            <person name="Wong E."/>
            <person name="Huang K."/>
            <person name="Tropini C."/>
            <person name="Ng K."/>
            <person name="Yu B."/>
        </authorList>
    </citation>
    <scope>NUCLEOTIDE SEQUENCE [LARGE SCALE GENOMIC DNA]</scope>
    <source>
        <strain evidence="10 11">NM50_B9-20</strain>
    </source>
</reference>
<evidence type="ECO:0000256" key="2">
    <source>
        <dbReference type="ARBA" id="ARBA00022679"/>
    </source>
</evidence>
<dbReference type="InterPro" id="IPR002582">
    <property type="entry name" value="ACPS"/>
</dbReference>
<dbReference type="AlphaFoldDB" id="A0A4S2DH53"/>
<evidence type="ECO:0000256" key="6">
    <source>
        <dbReference type="ARBA" id="ARBA00023098"/>
    </source>
</evidence>
<feature type="binding site" evidence="8">
    <location>
        <position position="56"/>
    </location>
    <ligand>
        <name>Mg(2+)</name>
        <dbReference type="ChEBI" id="CHEBI:18420"/>
    </ligand>
</feature>
<dbReference type="Pfam" id="PF01648">
    <property type="entry name" value="ACPS"/>
    <property type="match status" value="1"/>
</dbReference>
<dbReference type="SUPFAM" id="SSF56214">
    <property type="entry name" value="4'-phosphopantetheinyl transferase"/>
    <property type="match status" value="1"/>
</dbReference>
<dbReference type="Gene3D" id="3.90.470.20">
    <property type="entry name" value="4'-phosphopantetheinyl transferase domain"/>
    <property type="match status" value="1"/>
</dbReference>
<keyword evidence="3 8" id="KW-0479">Metal-binding</keyword>
<dbReference type="InterPro" id="IPR008278">
    <property type="entry name" value="4-PPantetheinyl_Trfase_dom"/>
</dbReference>
<dbReference type="GO" id="GO:0005737">
    <property type="term" value="C:cytoplasm"/>
    <property type="evidence" value="ECO:0007669"/>
    <property type="project" value="UniProtKB-SubCell"/>
</dbReference>
<dbReference type="Proteomes" id="UP000306888">
    <property type="component" value="Unassembled WGS sequence"/>
</dbReference>